<reference evidence="1 2" key="1">
    <citation type="submission" date="2020-05" db="EMBL/GenBank/DDBJ databases">
        <title>Horizontal transmission and recombination maintain forever young bacterial symbiont genomes.</title>
        <authorList>
            <person name="Russell S.L."/>
            <person name="Pepper-Tunick E."/>
            <person name="Svedberg J."/>
            <person name="Byrne A."/>
            <person name="Ruelas Castillo J."/>
            <person name="Vollmers C."/>
            <person name="Beinart R.A."/>
            <person name="Corbett-Detig R."/>
        </authorList>
    </citation>
    <scope>NUCLEOTIDE SEQUENCE [LARGE SCALE GENOMIC DNA]</scope>
    <source>
        <strain evidence="1">4727-3</strain>
    </source>
</reference>
<dbReference type="AlphaFoldDB" id="A0A7Z0MN07"/>
<organism evidence="1 2">
    <name type="scientific">Candidatus Methanofishera endochildressiae</name>
    <dbReference type="NCBI Taxonomy" id="2738884"/>
    <lineage>
        <taxon>Bacteria</taxon>
        <taxon>Pseudomonadati</taxon>
        <taxon>Pseudomonadota</taxon>
        <taxon>Gammaproteobacteria</taxon>
        <taxon>Candidatus Methanofishera</taxon>
    </lineage>
</organism>
<protein>
    <submittedName>
        <fullName evidence="1">Uncharacterized protein</fullName>
    </submittedName>
</protein>
<dbReference type="Proteomes" id="UP000537890">
    <property type="component" value="Unassembled WGS sequence"/>
</dbReference>
<sequence length="95" mass="10828">MGKVDIANIVIDVTSRMIFPTPRGFYNKSIQPSFFGLFFNIPKVPKKATKVCFAVDPDKRSPGFGTGDNSFWGPLGWVFDFDRIRELPKRNELLE</sequence>
<gene>
    <name evidence="1" type="ORF">H0A75_02570</name>
</gene>
<accession>A0A7Z0MN07</accession>
<comment type="caution">
    <text evidence="1">The sequence shown here is derived from an EMBL/GenBank/DDBJ whole genome shotgun (WGS) entry which is preliminary data.</text>
</comment>
<name>A0A7Z0MN07_9GAMM</name>
<proteinExistence type="predicted"/>
<dbReference type="EMBL" id="JACCHS010000029">
    <property type="protein sequence ID" value="NYT46695.1"/>
    <property type="molecule type" value="Genomic_DNA"/>
</dbReference>
<evidence type="ECO:0000313" key="1">
    <source>
        <dbReference type="EMBL" id="NYT46695.1"/>
    </source>
</evidence>
<evidence type="ECO:0000313" key="2">
    <source>
        <dbReference type="Proteomes" id="UP000537890"/>
    </source>
</evidence>